<evidence type="ECO:0000256" key="2">
    <source>
        <dbReference type="ARBA" id="ARBA00022741"/>
    </source>
</evidence>
<organism evidence="7 8">
    <name type="scientific">Planobacterium oryzisoli</name>
    <dbReference type="NCBI Taxonomy" id="2771435"/>
    <lineage>
        <taxon>Bacteria</taxon>
        <taxon>Pseudomonadati</taxon>
        <taxon>Bacteroidota</taxon>
        <taxon>Flavobacteriia</taxon>
        <taxon>Flavobacteriales</taxon>
        <taxon>Weeksellaceae</taxon>
        <taxon>Chryseobacterium group</taxon>
        <taxon>Chryseobacterium</taxon>
    </lineage>
</organism>
<dbReference type="SMART" id="SM00983">
    <property type="entry name" value="TPK_B1_binding"/>
    <property type="match status" value="1"/>
</dbReference>
<dbReference type="AlphaFoldDB" id="A0A931E6A4"/>
<dbReference type="InterPro" id="IPR036759">
    <property type="entry name" value="TPK_catalytic_sf"/>
</dbReference>
<keyword evidence="1 7" id="KW-0808">Transferase</keyword>
<keyword evidence="2" id="KW-0547">Nucleotide-binding</keyword>
<dbReference type="InterPro" id="IPR006282">
    <property type="entry name" value="Thi_PPkinase"/>
</dbReference>
<dbReference type="PANTHER" id="PTHR41299">
    <property type="entry name" value="THIAMINE PYROPHOSPHOKINASE"/>
    <property type="match status" value="1"/>
</dbReference>
<dbReference type="SUPFAM" id="SSF63862">
    <property type="entry name" value="Thiamin pyrophosphokinase, substrate-binding domain"/>
    <property type="match status" value="1"/>
</dbReference>
<dbReference type="GO" id="GO:0005524">
    <property type="term" value="F:ATP binding"/>
    <property type="evidence" value="ECO:0007669"/>
    <property type="project" value="UniProtKB-KW"/>
</dbReference>
<dbReference type="Proteomes" id="UP000694480">
    <property type="component" value="Unassembled WGS sequence"/>
</dbReference>
<dbReference type="GO" id="GO:0016301">
    <property type="term" value="F:kinase activity"/>
    <property type="evidence" value="ECO:0007669"/>
    <property type="project" value="UniProtKB-KW"/>
</dbReference>
<feature type="domain" description="Thiamin pyrophosphokinase thiamin-binding" evidence="6">
    <location>
        <begin position="145"/>
        <end position="203"/>
    </location>
</feature>
<keyword evidence="4" id="KW-0067">ATP-binding</keyword>
<dbReference type="CDD" id="cd07995">
    <property type="entry name" value="TPK"/>
    <property type="match status" value="1"/>
</dbReference>
<dbReference type="PANTHER" id="PTHR41299:SF1">
    <property type="entry name" value="THIAMINE PYROPHOSPHOKINASE"/>
    <property type="match status" value="1"/>
</dbReference>
<name>A0A931E6A4_9FLAO</name>
<keyword evidence="3" id="KW-0418">Kinase</keyword>
<dbReference type="Pfam" id="PF04265">
    <property type="entry name" value="TPK_B1_binding"/>
    <property type="match status" value="1"/>
</dbReference>
<protein>
    <recommendedName>
        <fullName evidence="5">Thiamine diphosphokinase</fullName>
        <ecNumber evidence="5">2.7.6.2</ecNumber>
    </recommendedName>
</protein>
<dbReference type="EMBL" id="JADKYY010000002">
    <property type="protein sequence ID" value="MBF5026511.1"/>
    <property type="molecule type" value="Genomic_DNA"/>
</dbReference>
<dbReference type="InterPro" id="IPR007373">
    <property type="entry name" value="Thiamin_PyroPKinase_B1-bd"/>
</dbReference>
<dbReference type="GO" id="GO:0006772">
    <property type="term" value="P:thiamine metabolic process"/>
    <property type="evidence" value="ECO:0007669"/>
    <property type="project" value="UniProtKB-UniRule"/>
</dbReference>
<evidence type="ECO:0000313" key="8">
    <source>
        <dbReference type="Proteomes" id="UP000694480"/>
    </source>
</evidence>
<dbReference type="RefSeq" id="WP_194738448.1">
    <property type="nucleotide sequence ID" value="NZ_JADKYY010000002.1"/>
</dbReference>
<evidence type="ECO:0000259" key="6">
    <source>
        <dbReference type="SMART" id="SM00983"/>
    </source>
</evidence>
<dbReference type="Pfam" id="PF04263">
    <property type="entry name" value="TPK_catalytic"/>
    <property type="match status" value="1"/>
</dbReference>
<evidence type="ECO:0000256" key="1">
    <source>
        <dbReference type="ARBA" id="ARBA00022679"/>
    </source>
</evidence>
<dbReference type="InterPro" id="IPR036371">
    <property type="entry name" value="TPK_B1-bd_sf"/>
</dbReference>
<accession>A0A931E6A4</accession>
<gene>
    <name evidence="7" type="ORF">IC612_01710</name>
</gene>
<evidence type="ECO:0000256" key="4">
    <source>
        <dbReference type="ARBA" id="ARBA00022840"/>
    </source>
</evidence>
<reference evidence="7" key="1">
    <citation type="submission" date="2020-11" db="EMBL/GenBank/DDBJ databases">
        <title>Genome seq and assembly of Planobacterium sp.</title>
        <authorList>
            <person name="Chhetri G."/>
        </authorList>
    </citation>
    <scope>NUCLEOTIDE SEQUENCE</scope>
    <source>
        <strain evidence="7">GCR5</strain>
    </source>
</reference>
<dbReference type="GO" id="GO:0009229">
    <property type="term" value="P:thiamine diphosphate biosynthetic process"/>
    <property type="evidence" value="ECO:0007669"/>
    <property type="project" value="InterPro"/>
</dbReference>
<dbReference type="NCBIfam" id="TIGR01378">
    <property type="entry name" value="thi_PPkinase"/>
    <property type="match status" value="1"/>
</dbReference>
<dbReference type="GO" id="GO:0030975">
    <property type="term" value="F:thiamine binding"/>
    <property type="evidence" value="ECO:0007669"/>
    <property type="project" value="InterPro"/>
</dbReference>
<proteinExistence type="predicted"/>
<keyword evidence="8" id="KW-1185">Reference proteome</keyword>
<dbReference type="InterPro" id="IPR007371">
    <property type="entry name" value="TPK_catalytic"/>
</dbReference>
<evidence type="ECO:0000313" key="7">
    <source>
        <dbReference type="EMBL" id="MBF5026511.1"/>
    </source>
</evidence>
<sequence>MNSEVNALLFINGTAPGELPKLEGYNIVACTDGAFHYVKDLGLDPNRLTFISGDFDSHTPDDSILYSEKYIPTPDQNFTDFYKALEILHLQGATHVDVYGGSGGEMDHFLGNIHVAHQFKHRLELVFYDKFAKYFFLPNSSVIITTPGQLVSLYPYPIARQVITKGLKWSLKGDTLDITRRIGTRNVAVADEIEISYSEGDLLLFIGRLDQSNDSL</sequence>
<dbReference type="InterPro" id="IPR053149">
    <property type="entry name" value="TPK"/>
</dbReference>
<dbReference type="EC" id="2.7.6.2" evidence="5"/>
<evidence type="ECO:0000256" key="3">
    <source>
        <dbReference type="ARBA" id="ARBA00022777"/>
    </source>
</evidence>
<evidence type="ECO:0000256" key="5">
    <source>
        <dbReference type="NCBIfam" id="TIGR01378"/>
    </source>
</evidence>
<dbReference type="SUPFAM" id="SSF63999">
    <property type="entry name" value="Thiamin pyrophosphokinase, catalytic domain"/>
    <property type="match status" value="1"/>
</dbReference>
<dbReference type="GO" id="GO:0004788">
    <property type="term" value="F:thiamine diphosphokinase activity"/>
    <property type="evidence" value="ECO:0007669"/>
    <property type="project" value="UniProtKB-UniRule"/>
</dbReference>
<dbReference type="Gene3D" id="3.40.50.10240">
    <property type="entry name" value="Thiamin pyrophosphokinase, catalytic domain"/>
    <property type="match status" value="1"/>
</dbReference>
<comment type="caution">
    <text evidence="7">The sequence shown here is derived from an EMBL/GenBank/DDBJ whole genome shotgun (WGS) entry which is preliminary data.</text>
</comment>